<gene>
    <name evidence="2" type="ORF">FA15DRAFT_691357</name>
</gene>
<feature type="compositionally biased region" description="Polar residues" evidence="1">
    <location>
        <begin position="255"/>
        <end position="271"/>
    </location>
</feature>
<keyword evidence="3" id="KW-1185">Reference proteome</keyword>
<organism evidence="2 3">
    <name type="scientific">Coprinopsis marcescibilis</name>
    <name type="common">Agaric fungus</name>
    <name type="synonym">Psathyrella marcescibilis</name>
    <dbReference type="NCBI Taxonomy" id="230819"/>
    <lineage>
        <taxon>Eukaryota</taxon>
        <taxon>Fungi</taxon>
        <taxon>Dikarya</taxon>
        <taxon>Basidiomycota</taxon>
        <taxon>Agaricomycotina</taxon>
        <taxon>Agaricomycetes</taxon>
        <taxon>Agaricomycetidae</taxon>
        <taxon>Agaricales</taxon>
        <taxon>Agaricineae</taxon>
        <taxon>Psathyrellaceae</taxon>
        <taxon>Coprinopsis</taxon>
    </lineage>
</organism>
<protein>
    <submittedName>
        <fullName evidence="2">Uncharacterized protein</fullName>
    </submittedName>
</protein>
<accession>A0A5C3L8W8</accession>
<evidence type="ECO:0000313" key="3">
    <source>
        <dbReference type="Proteomes" id="UP000307440"/>
    </source>
</evidence>
<dbReference type="OrthoDB" id="2793736at2759"/>
<feature type="compositionally biased region" description="Polar residues" evidence="1">
    <location>
        <begin position="169"/>
        <end position="182"/>
    </location>
</feature>
<feature type="region of interest" description="Disordered" evidence="1">
    <location>
        <begin position="156"/>
        <end position="198"/>
    </location>
</feature>
<dbReference type="AlphaFoldDB" id="A0A5C3L8W8"/>
<reference evidence="2 3" key="1">
    <citation type="journal article" date="2019" name="Nat. Ecol. Evol.">
        <title>Megaphylogeny resolves global patterns of mushroom evolution.</title>
        <authorList>
            <person name="Varga T."/>
            <person name="Krizsan K."/>
            <person name="Foldi C."/>
            <person name="Dima B."/>
            <person name="Sanchez-Garcia M."/>
            <person name="Sanchez-Ramirez S."/>
            <person name="Szollosi G.J."/>
            <person name="Szarkandi J.G."/>
            <person name="Papp V."/>
            <person name="Albert L."/>
            <person name="Andreopoulos W."/>
            <person name="Angelini C."/>
            <person name="Antonin V."/>
            <person name="Barry K.W."/>
            <person name="Bougher N.L."/>
            <person name="Buchanan P."/>
            <person name="Buyck B."/>
            <person name="Bense V."/>
            <person name="Catcheside P."/>
            <person name="Chovatia M."/>
            <person name="Cooper J."/>
            <person name="Damon W."/>
            <person name="Desjardin D."/>
            <person name="Finy P."/>
            <person name="Geml J."/>
            <person name="Haridas S."/>
            <person name="Hughes K."/>
            <person name="Justo A."/>
            <person name="Karasinski D."/>
            <person name="Kautmanova I."/>
            <person name="Kiss B."/>
            <person name="Kocsube S."/>
            <person name="Kotiranta H."/>
            <person name="LaButti K.M."/>
            <person name="Lechner B.E."/>
            <person name="Liimatainen K."/>
            <person name="Lipzen A."/>
            <person name="Lukacs Z."/>
            <person name="Mihaltcheva S."/>
            <person name="Morgado L.N."/>
            <person name="Niskanen T."/>
            <person name="Noordeloos M.E."/>
            <person name="Ohm R.A."/>
            <person name="Ortiz-Santana B."/>
            <person name="Ovrebo C."/>
            <person name="Racz N."/>
            <person name="Riley R."/>
            <person name="Savchenko A."/>
            <person name="Shiryaev A."/>
            <person name="Soop K."/>
            <person name="Spirin V."/>
            <person name="Szebenyi C."/>
            <person name="Tomsovsky M."/>
            <person name="Tulloss R.E."/>
            <person name="Uehling J."/>
            <person name="Grigoriev I.V."/>
            <person name="Vagvolgyi C."/>
            <person name="Papp T."/>
            <person name="Martin F.M."/>
            <person name="Miettinen O."/>
            <person name="Hibbett D.S."/>
            <person name="Nagy L.G."/>
        </authorList>
    </citation>
    <scope>NUCLEOTIDE SEQUENCE [LARGE SCALE GENOMIC DNA]</scope>
    <source>
        <strain evidence="2 3">CBS 121175</strain>
    </source>
</reference>
<evidence type="ECO:0000256" key="1">
    <source>
        <dbReference type="SAM" id="MobiDB-lite"/>
    </source>
</evidence>
<dbReference type="EMBL" id="ML210151">
    <property type="protein sequence ID" value="TFK29145.1"/>
    <property type="molecule type" value="Genomic_DNA"/>
</dbReference>
<sequence length="315" mass="35275">MVLRHSALINIKQGLKSGLPGSRMRPGMVDPSTADWIALSSKLSAPIRTEFLSVIQTLLLFLDLPTPELNVYCRKIISLIEMTRTSLVNQGIQVHLFCRCPRSFVAYKTAYVDVITKLKERRHELPSAVQERVRILVLPLSSNFTVQRVGDSPLNYTPLPRRKVHSHKSSGVSLRPSRTQQARGALLPRPIPPPDAFTTPSKKAINSKDAVAHRGTLKRIWSQFEIKHLYRQTATSVEKRSSGVRQPRSPARTGTRLNEQQASEAADENTSPLEYRIIRPLPRRFGIFCTGKTSMHGPNPAALRGRRTGSARPLE</sequence>
<name>A0A5C3L8W8_COPMA</name>
<feature type="region of interest" description="Disordered" evidence="1">
    <location>
        <begin position="233"/>
        <end position="271"/>
    </location>
</feature>
<dbReference type="Proteomes" id="UP000307440">
    <property type="component" value="Unassembled WGS sequence"/>
</dbReference>
<feature type="region of interest" description="Disordered" evidence="1">
    <location>
        <begin position="290"/>
        <end position="315"/>
    </location>
</feature>
<proteinExistence type="predicted"/>
<evidence type="ECO:0000313" key="2">
    <source>
        <dbReference type="EMBL" id="TFK29145.1"/>
    </source>
</evidence>